<proteinExistence type="inferred from homology"/>
<comment type="catalytic activity">
    <reaction evidence="10">
        <text>di-trans,octa-cis-undecaprenyl diphospho-N-acetyl-alpha-D-muramoyl-L-alanyl-D-glutamyl-meso-2,6-diaminopimeloyl-D-alanyl-D-alanine + UDP-N-acetyl-alpha-D-glucosamine = di-trans,octa-cis-undecaprenyl diphospho-[N-acetyl-alpha-D-glucosaminyl-(1-&gt;4)]-N-acetyl-alpha-D-muramoyl-L-alanyl-D-glutamyl-meso-2,6-diaminopimeloyl-D-alanyl-D-alanine + UDP + H(+)</text>
        <dbReference type="Rhea" id="RHEA:31227"/>
        <dbReference type="ChEBI" id="CHEBI:15378"/>
        <dbReference type="ChEBI" id="CHEBI:57705"/>
        <dbReference type="ChEBI" id="CHEBI:58223"/>
        <dbReference type="ChEBI" id="CHEBI:61387"/>
        <dbReference type="ChEBI" id="CHEBI:61388"/>
        <dbReference type="EC" id="2.4.1.227"/>
    </reaction>
</comment>
<evidence type="ECO:0000256" key="9">
    <source>
        <dbReference type="ARBA" id="ARBA00023316"/>
    </source>
</evidence>
<dbReference type="InterPro" id="IPR004276">
    <property type="entry name" value="GlycoTrans_28_N"/>
</dbReference>
<comment type="pathway">
    <text evidence="10">Cell wall biogenesis; peptidoglycan biosynthesis.</text>
</comment>
<keyword evidence="4 10" id="KW-0808">Transferase</keyword>
<reference evidence="13 14" key="1">
    <citation type="submission" date="2023-01" db="EMBL/GenBank/DDBJ databases">
        <authorList>
            <person name="Lee S.H."/>
            <person name="Jung H.S."/>
            <person name="Yun J.U."/>
        </authorList>
    </citation>
    <scope>NUCLEOTIDE SEQUENCE [LARGE SCALE GENOMIC DNA]</scope>
    <source>
        <strain evidence="13 14">CBA3646</strain>
    </source>
</reference>
<feature type="domain" description="Glycosyl transferase family 28 C-terminal" evidence="12">
    <location>
        <begin position="190"/>
        <end position="339"/>
    </location>
</feature>
<organism evidence="13 14">
    <name type="scientific">Peptoniphilus equinus</name>
    <dbReference type="NCBI Taxonomy" id="3016343"/>
    <lineage>
        <taxon>Bacteria</taxon>
        <taxon>Bacillati</taxon>
        <taxon>Bacillota</taxon>
        <taxon>Tissierellia</taxon>
        <taxon>Tissierellales</taxon>
        <taxon>Peptoniphilaceae</taxon>
        <taxon>Peptoniphilus</taxon>
    </lineage>
</organism>
<evidence type="ECO:0000256" key="5">
    <source>
        <dbReference type="ARBA" id="ARBA00022960"/>
    </source>
</evidence>
<feature type="binding site" evidence="10">
    <location>
        <begin position="10"/>
        <end position="12"/>
    </location>
    <ligand>
        <name>UDP-N-acetyl-alpha-D-glucosamine</name>
        <dbReference type="ChEBI" id="CHEBI:57705"/>
    </ligand>
</feature>
<evidence type="ECO:0000259" key="12">
    <source>
        <dbReference type="Pfam" id="PF04101"/>
    </source>
</evidence>
<keyword evidence="1 10" id="KW-1003">Cell membrane</keyword>
<accession>A0ABY7QSY5</accession>
<keyword evidence="7 10" id="KW-0472">Membrane</keyword>
<dbReference type="InterPro" id="IPR007235">
    <property type="entry name" value="Glyco_trans_28_C"/>
</dbReference>
<dbReference type="SUPFAM" id="SSF53756">
    <property type="entry name" value="UDP-Glycosyltransferase/glycogen phosphorylase"/>
    <property type="match status" value="1"/>
</dbReference>
<feature type="binding site" evidence="10">
    <location>
        <position position="166"/>
    </location>
    <ligand>
        <name>UDP-N-acetyl-alpha-D-glucosamine</name>
        <dbReference type="ChEBI" id="CHEBI:57705"/>
    </ligand>
</feature>
<keyword evidence="14" id="KW-1185">Reference proteome</keyword>
<evidence type="ECO:0000313" key="13">
    <source>
        <dbReference type="EMBL" id="WBW49268.1"/>
    </source>
</evidence>
<comment type="function">
    <text evidence="10">Cell wall formation. Catalyzes the transfer of a GlcNAc subunit on undecaprenyl-pyrophosphoryl-MurNAc-pentapeptide (lipid intermediate I) to form undecaprenyl-pyrophosphoryl-MurNAc-(pentapeptide)GlcNAc (lipid intermediate II).</text>
</comment>
<evidence type="ECO:0000256" key="4">
    <source>
        <dbReference type="ARBA" id="ARBA00022679"/>
    </source>
</evidence>
<evidence type="ECO:0000259" key="11">
    <source>
        <dbReference type="Pfam" id="PF03033"/>
    </source>
</evidence>
<evidence type="ECO:0000256" key="1">
    <source>
        <dbReference type="ARBA" id="ARBA00022475"/>
    </source>
</evidence>
<dbReference type="PANTHER" id="PTHR21015:SF22">
    <property type="entry name" value="GLYCOSYLTRANSFERASE"/>
    <property type="match status" value="1"/>
</dbReference>
<dbReference type="EMBL" id="CP115667">
    <property type="protein sequence ID" value="WBW49268.1"/>
    <property type="molecule type" value="Genomic_DNA"/>
</dbReference>
<comment type="caution">
    <text evidence="10">Lacks conserved residue(s) required for the propagation of feature annotation.</text>
</comment>
<keyword evidence="6 10" id="KW-0573">Peptidoglycan synthesis</keyword>
<name>A0ABY7QSY5_9FIRM</name>
<evidence type="ECO:0000313" key="14">
    <source>
        <dbReference type="Proteomes" id="UP001210339"/>
    </source>
</evidence>
<dbReference type="EC" id="2.4.1.227" evidence="10"/>
<evidence type="ECO:0000256" key="6">
    <source>
        <dbReference type="ARBA" id="ARBA00022984"/>
    </source>
</evidence>
<feature type="binding site" evidence="10">
    <location>
        <position position="125"/>
    </location>
    <ligand>
        <name>UDP-N-acetyl-alpha-D-glucosamine</name>
        <dbReference type="ChEBI" id="CHEBI:57705"/>
    </ligand>
</feature>
<evidence type="ECO:0000256" key="10">
    <source>
        <dbReference type="HAMAP-Rule" id="MF_00033"/>
    </source>
</evidence>
<dbReference type="RefSeq" id="WP_271190800.1">
    <property type="nucleotide sequence ID" value="NZ_CP115667.1"/>
</dbReference>
<dbReference type="Gene3D" id="3.40.50.2000">
    <property type="entry name" value="Glycogen Phosphorylase B"/>
    <property type="match status" value="2"/>
</dbReference>
<dbReference type="PANTHER" id="PTHR21015">
    <property type="entry name" value="UDP-N-ACETYLGLUCOSAMINE--N-ACETYLMURAMYL-(PENTAPEPTIDE) PYROPHOSPHORYL-UNDECAPRENOL N-ACETYLGLUCOSAMINE TRANSFERASE 1"/>
    <property type="match status" value="1"/>
</dbReference>
<keyword evidence="2 10" id="KW-0132">Cell division</keyword>
<feature type="binding site" evidence="10">
    <location>
        <position position="291"/>
    </location>
    <ligand>
        <name>UDP-N-acetyl-alpha-D-glucosamine</name>
        <dbReference type="ChEBI" id="CHEBI:57705"/>
    </ligand>
</feature>
<evidence type="ECO:0000256" key="3">
    <source>
        <dbReference type="ARBA" id="ARBA00022676"/>
    </source>
</evidence>
<comment type="similarity">
    <text evidence="10">Belongs to the glycosyltransferase 28 family. MurG subfamily.</text>
</comment>
<keyword evidence="5 10" id="KW-0133">Cell shape</keyword>
<dbReference type="CDD" id="cd03785">
    <property type="entry name" value="GT28_MurG"/>
    <property type="match status" value="1"/>
</dbReference>
<comment type="subcellular location">
    <subcellularLocation>
        <location evidence="10">Cell membrane</location>
        <topology evidence="10">Peripheral membrane protein</topology>
        <orientation evidence="10">Cytoplasmic side</orientation>
    </subcellularLocation>
</comment>
<keyword evidence="3 10" id="KW-0328">Glycosyltransferase</keyword>
<dbReference type="Pfam" id="PF04101">
    <property type="entry name" value="Glyco_tran_28_C"/>
    <property type="match status" value="1"/>
</dbReference>
<feature type="domain" description="Glycosyltransferase family 28 N-terminal" evidence="11">
    <location>
        <begin position="3"/>
        <end position="143"/>
    </location>
</feature>
<keyword evidence="9 10" id="KW-0961">Cell wall biogenesis/degradation</keyword>
<evidence type="ECO:0000256" key="8">
    <source>
        <dbReference type="ARBA" id="ARBA00023306"/>
    </source>
</evidence>
<gene>
    <name evidence="10" type="primary">murG</name>
    <name evidence="13" type="ORF">O6R05_04455</name>
</gene>
<protein>
    <recommendedName>
        <fullName evidence="10">UDP-N-acetylglucosamine--N-acetylmuramyl-(pentapeptide) pyrophosphoryl-undecaprenol N-acetylglucosamine transferase</fullName>
        <ecNumber evidence="10">2.4.1.227</ecNumber>
    </recommendedName>
    <alternativeName>
        <fullName evidence="10">Undecaprenyl-PP-MurNAc-pentapeptide-UDPGlcNAc GlcNAc transferase</fullName>
    </alternativeName>
</protein>
<keyword evidence="8 10" id="KW-0131">Cell cycle</keyword>
<evidence type="ECO:0000256" key="2">
    <source>
        <dbReference type="ARBA" id="ARBA00022618"/>
    </source>
</evidence>
<dbReference type="HAMAP" id="MF_00033">
    <property type="entry name" value="MurG"/>
    <property type="match status" value="1"/>
</dbReference>
<dbReference type="Proteomes" id="UP001210339">
    <property type="component" value="Chromosome"/>
</dbReference>
<dbReference type="Pfam" id="PF03033">
    <property type="entry name" value="Glyco_transf_28"/>
    <property type="match status" value="1"/>
</dbReference>
<sequence length="358" mass="39107">MRIILSGGGTGGHIYPALAIANEIKKRDPKGAILYIGRIGGLEEELVQEAGFEFRGIHIDGLPRKALNKQTAITLYNLFRGLNECGGIIKVFKPDVVIGTGGYVCAPVVLKAQQKGIKTVIQEQNAYPGKTNRFLAKKADIVAINFKEAEAYLDSDHILYTGNPVRDDFIHLDREVVRKELGLLPTDRFVLSFGGSGGQESTNNAMLELLKTELDFKLMHITGKAHYQEFIKNAADNPMATILDYSNEIPKYMVASDLVISSSSAMTLAEISQVGRASILIPKAYTAGNHQHFNAMSYKDAGAAEVITEDLLNGTTLKAVIEDLLQHDEKRHVMETATHGLGNLDGVKNCVDAIEKLI</sequence>
<dbReference type="InterPro" id="IPR006009">
    <property type="entry name" value="GlcNAc_MurG"/>
</dbReference>
<evidence type="ECO:0000256" key="7">
    <source>
        <dbReference type="ARBA" id="ARBA00023136"/>
    </source>
</evidence>
<dbReference type="GO" id="GO:0016740">
    <property type="term" value="F:transferase activity"/>
    <property type="evidence" value="ECO:0007669"/>
    <property type="project" value="UniProtKB-KW"/>
</dbReference>
<feature type="binding site" evidence="10">
    <location>
        <position position="196"/>
    </location>
    <ligand>
        <name>UDP-N-acetyl-alpha-D-glucosamine</name>
        <dbReference type="ChEBI" id="CHEBI:57705"/>
    </ligand>
</feature>